<dbReference type="EMBL" id="NQVE01000217">
    <property type="protein sequence ID" value="RAL37089.1"/>
    <property type="molecule type" value="Genomic_DNA"/>
</dbReference>
<evidence type="ECO:0000313" key="2">
    <source>
        <dbReference type="Proteomes" id="UP000249390"/>
    </source>
</evidence>
<protein>
    <recommendedName>
        <fullName evidence="3">Reverse transcriptase domain-containing protein</fullName>
    </recommendedName>
</protein>
<gene>
    <name evidence="1" type="ORF">DM860_004011</name>
</gene>
<dbReference type="Proteomes" id="UP000249390">
    <property type="component" value="Unassembled WGS sequence"/>
</dbReference>
<reference evidence="1 2" key="1">
    <citation type="submission" date="2018-06" db="EMBL/GenBank/DDBJ databases">
        <title>The Genome of Cuscuta australis (Dodder) Provides Insight into the Evolution of Plant Parasitism.</title>
        <authorList>
            <person name="Liu H."/>
        </authorList>
    </citation>
    <scope>NUCLEOTIDE SEQUENCE [LARGE SCALE GENOMIC DNA]</scope>
    <source>
        <strain evidence="2">cv. Yunnan</strain>
        <tissue evidence="1">Vines</tissue>
    </source>
</reference>
<proteinExistence type="predicted"/>
<evidence type="ECO:0008006" key="3">
    <source>
        <dbReference type="Google" id="ProtNLM"/>
    </source>
</evidence>
<comment type="caution">
    <text evidence="1">The sequence shown here is derived from an EMBL/GenBank/DDBJ whole genome shotgun (WGS) entry which is preliminary data.</text>
</comment>
<dbReference type="AlphaFoldDB" id="A0A328CYG9"/>
<accession>A0A328CYG9</accession>
<evidence type="ECO:0000313" key="1">
    <source>
        <dbReference type="EMBL" id="RAL37089.1"/>
    </source>
</evidence>
<dbReference type="PANTHER" id="PTHR33116">
    <property type="entry name" value="REVERSE TRANSCRIPTASE ZINC-BINDING DOMAIN-CONTAINING PROTEIN-RELATED-RELATED"/>
    <property type="match status" value="1"/>
</dbReference>
<keyword evidence="2" id="KW-1185">Reference proteome</keyword>
<organism evidence="1 2">
    <name type="scientific">Cuscuta australis</name>
    <dbReference type="NCBI Taxonomy" id="267555"/>
    <lineage>
        <taxon>Eukaryota</taxon>
        <taxon>Viridiplantae</taxon>
        <taxon>Streptophyta</taxon>
        <taxon>Embryophyta</taxon>
        <taxon>Tracheophyta</taxon>
        <taxon>Spermatophyta</taxon>
        <taxon>Magnoliopsida</taxon>
        <taxon>eudicotyledons</taxon>
        <taxon>Gunneridae</taxon>
        <taxon>Pentapetalae</taxon>
        <taxon>asterids</taxon>
        <taxon>lamiids</taxon>
        <taxon>Solanales</taxon>
        <taxon>Convolvulaceae</taxon>
        <taxon>Cuscuteae</taxon>
        <taxon>Cuscuta</taxon>
        <taxon>Cuscuta subgen. Grammica</taxon>
        <taxon>Cuscuta sect. Cleistogrammica</taxon>
    </lineage>
</organism>
<sequence length="178" mass="19790">MGKRLLSQTSFQNHAKQRWGVPPIAVRALVQNYHKAERPCPAMGSLSHRWEPSDGKGIPSMGRHDRWWSLKVDSFLVWKSTSHPAMGSLYPSMGSKADTGIIQSIMNTLEIFKKSTGLEINNEKSPKGKIQDRILDISEIPKGELPFRYLGSPIIASTLNSSIDCDKLVESVTTKITA</sequence>
<name>A0A328CYG9_9ASTE</name>
<dbReference type="PANTHER" id="PTHR33116:SF84">
    <property type="entry name" value="RNA-DIRECTED DNA POLYMERASE"/>
    <property type="match status" value="1"/>
</dbReference>